<dbReference type="Proteomes" id="UP000193335">
    <property type="component" value="Unassembled WGS sequence"/>
</dbReference>
<dbReference type="GO" id="GO:0043684">
    <property type="term" value="C:type IV secretion system complex"/>
    <property type="evidence" value="ECO:0007669"/>
    <property type="project" value="UniProtKB-UniRule"/>
</dbReference>
<comment type="similarity">
    <text evidence="1 2">Belongs to the GSP E family.</text>
</comment>
<dbReference type="AlphaFoldDB" id="A0A1Y2JMG0"/>
<dbReference type="Pfam" id="PF00437">
    <property type="entry name" value="T2SSE"/>
    <property type="match status" value="1"/>
</dbReference>
<name>A0A1Y2JMG0_BRAJP</name>
<dbReference type="EMBL" id="NAFL01000264">
    <property type="protein sequence ID" value="OSJ29691.1"/>
    <property type="molecule type" value="Genomic_DNA"/>
</dbReference>
<dbReference type="CDD" id="cd01130">
    <property type="entry name" value="VirB11-like_ATPase"/>
    <property type="match status" value="1"/>
</dbReference>
<proteinExistence type="inferred from homology"/>
<reference evidence="4 5" key="1">
    <citation type="submission" date="2017-03" db="EMBL/GenBank/DDBJ databases">
        <title>Whole genome sequences of fourteen strains of Bradyrhizobium canariense and one strain of Bradyrhizobium japonicum isolated from Lupinus (Papilionoideae: Genisteae) species in Algeria.</title>
        <authorList>
            <person name="Crovadore J."/>
            <person name="Chekireb D."/>
            <person name="Brachmann A."/>
            <person name="Chablais R."/>
            <person name="Cochard B."/>
            <person name="Lefort F."/>
        </authorList>
    </citation>
    <scope>NUCLEOTIDE SEQUENCE [LARGE SCALE GENOMIC DNA]</scope>
    <source>
        <strain evidence="4 5">UBMA197</strain>
    </source>
</reference>
<dbReference type="GO" id="GO:0016887">
    <property type="term" value="F:ATP hydrolysis activity"/>
    <property type="evidence" value="ECO:0007669"/>
    <property type="project" value="InterPro"/>
</dbReference>
<evidence type="ECO:0000256" key="1">
    <source>
        <dbReference type="ARBA" id="ARBA00006611"/>
    </source>
</evidence>
<evidence type="ECO:0000259" key="3">
    <source>
        <dbReference type="Pfam" id="PF00437"/>
    </source>
</evidence>
<dbReference type="GO" id="GO:0044097">
    <property type="term" value="P:secretion by the type IV secretion system"/>
    <property type="evidence" value="ECO:0007669"/>
    <property type="project" value="InterPro"/>
</dbReference>
<dbReference type="InterPro" id="IPR014155">
    <property type="entry name" value="VirB11"/>
</dbReference>
<keyword evidence="2" id="KW-0067">ATP-binding</keyword>
<accession>A0A1Y2JMG0</accession>
<dbReference type="NCBIfam" id="TIGR02788">
    <property type="entry name" value="VirB11"/>
    <property type="match status" value="1"/>
</dbReference>
<dbReference type="InterPro" id="IPR001482">
    <property type="entry name" value="T2SS/T4SS_dom"/>
</dbReference>
<dbReference type="GO" id="GO:0005737">
    <property type="term" value="C:cytoplasm"/>
    <property type="evidence" value="ECO:0007669"/>
    <property type="project" value="UniProtKB-SubCell"/>
</dbReference>
<dbReference type="PANTHER" id="PTHR30486:SF6">
    <property type="entry name" value="TYPE IV PILUS RETRACTATION ATPASE PILT"/>
    <property type="match status" value="1"/>
</dbReference>
<comment type="function">
    <text evidence="2">Part of the Type IV secretion system.</text>
</comment>
<dbReference type="GO" id="GO:0005524">
    <property type="term" value="F:ATP binding"/>
    <property type="evidence" value="ECO:0007669"/>
    <property type="project" value="UniProtKB-UniRule"/>
</dbReference>
<comment type="subcellular location">
    <subcellularLocation>
        <location evidence="2">Cytoplasm</location>
    </subcellularLocation>
</comment>
<keyword evidence="2" id="KW-0963">Cytoplasm</keyword>
<sequence length="343" mass="38248">MSQVMSIERDGGRLVLERYLEPLGPYLADKSLTEIVINRPGEIFVEGPGGWTRHEAPALTHAYLSHLATAAAGHTRQDVGPEHPVVSTNLIGDERCQIVIPPAVPAGTISLTIRKPSTLTMTLDAFQQARLFDEVRVTGNELRPDEHRLLALKEAGAWREFLELAVRTRRNILISGATGSGKTTLSKALIAAIPSNERLITIEDTAELVIPHQNCVRLLYAKDGQGVAKIGPRELLESCLRMRPDRILLQELRDGTAFFYLRNVNSGHPGSITTVHADSARLAFEQLTLLVKESAEGRDLHRDDIRSLLLLLVDVVVQMQKRDGRYRISEIYYDPVRKRDHAR</sequence>
<evidence type="ECO:0000313" key="4">
    <source>
        <dbReference type="EMBL" id="OSJ29691.1"/>
    </source>
</evidence>
<dbReference type="InterPro" id="IPR027417">
    <property type="entry name" value="P-loop_NTPase"/>
</dbReference>
<keyword evidence="2" id="KW-0547">Nucleotide-binding</keyword>
<dbReference type="Gene3D" id="3.40.50.300">
    <property type="entry name" value="P-loop containing nucleotide triphosphate hydrolases"/>
    <property type="match status" value="1"/>
</dbReference>
<dbReference type="SUPFAM" id="SSF52540">
    <property type="entry name" value="P-loop containing nucleoside triphosphate hydrolases"/>
    <property type="match status" value="1"/>
</dbReference>
<gene>
    <name evidence="4" type="ORF">BSZ19_26150</name>
</gene>
<dbReference type="PANTHER" id="PTHR30486">
    <property type="entry name" value="TWITCHING MOTILITY PROTEIN PILT"/>
    <property type="match status" value="1"/>
</dbReference>
<protein>
    <recommendedName>
        <fullName evidence="2">Type IV secretion system protein</fullName>
    </recommendedName>
</protein>
<comment type="caution">
    <text evidence="4">The sequence shown here is derived from an EMBL/GenBank/DDBJ whole genome shotgun (WGS) entry which is preliminary data.</text>
</comment>
<evidence type="ECO:0000256" key="2">
    <source>
        <dbReference type="RuleBase" id="RU366071"/>
    </source>
</evidence>
<organism evidence="4 5">
    <name type="scientific">Bradyrhizobium japonicum</name>
    <dbReference type="NCBI Taxonomy" id="375"/>
    <lineage>
        <taxon>Bacteria</taxon>
        <taxon>Pseudomonadati</taxon>
        <taxon>Pseudomonadota</taxon>
        <taxon>Alphaproteobacteria</taxon>
        <taxon>Hyphomicrobiales</taxon>
        <taxon>Nitrobacteraceae</taxon>
        <taxon>Bradyrhizobium</taxon>
    </lineage>
</organism>
<dbReference type="RefSeq" id="WP_085402312.1">
    <property type="nucleotide sequence ID" value="NZ_NAFL01000264.1"/>
</dbReference>
<dbReference type="Gene3D" id="3.30.450.90">
    <property type="match status" value="1"/>
</dbReference>
<feature type="domain" description="Bacterial type II secretion system protein E" evidence="3">
    <location>
        <begin position="158"/>
        <end position="295"/>
    </location>
</feature>
<dbReference type="InterPro" id="IPR050921">
    <property type="entry name" value="T4SS_GSP_E_ATPase"/>
</dbReference>
<evidence type="ECO:0000313" key="5">
    <source>
        <dbReference type="Proteomes" id="UP000193335"/>
    </source>
</evidence>